<accession>A0A4R0HP62</accession>
<sequence length="220" mass="24374">MRARYDGLAQWYDERFVEDAEPHQPGLLELLGPGSGPCLDIGCGTGRNFESIRASGRTPVGLDFSIDQLRRARMRTSGPLLHGDAAVLPFADASFDTAITLWISTDVDDFGAVLSEAARVLRPGGVLVAYGVHPCFNGPHVVYEEDGRRTVHPTYRQSGWHTDSPWWSEDGIRRRIGMSHLTLAEYLNVIIRSGLVTERFEEPAGHDIPHALAFRARRPA</sequence>
<evidence type="ECO:0000259" key="1">
    <source>
        <dbReference type="Pfam" id="PF08241"/>
    </source>
</evidence>
<evidence type="ECO:0000313" key="3">
    <source>
        <dbReference type="Proteomes" id="UP000292346"/>
    </source>
</evidence>
<protein>
    <submittedName>
        <fullName evidence="2">Class I SAM-dependent methyltransferase</fullName>
    </submittedName>
</protein>
<proteinExistence type="predicted"/>
<dbReference type="CDD" id="cd02440">
    <property type="entry name" value="AdoMet_MTases"/>
    <property type="match status" value="1"/>
</dbReference>
<evidence type="ECO:0000313" key="2">
    <source>
        <dbReference type="EMBL" id="TCC11052.1"/>
    </source>
</evidence>
<comment type="caution">
    <text evidence="2">The sequence shown here is derived from an EMBL/GenBank/DDBJ whole genome shotgun (WGS) entry which is preliminary data.</text>
</comment>
<dbReference type="RefSeq" id="WP_131335436.1">
    <property type="nucleotide sequence ID" value="NZ_SJJZ01000001.1"/>
</dbReference>
<dbReference type="SUPFAM" id="SSF53335">
    <property type="entry name" value="S-adenosyl-L-methionine-dependent methyltransferases"/>
    <property type="match status" value="1"/>
</dbReference>
<name>A0A4R0HP62_9ACTN</name>
<dbReference type="GO" id="GO:0032259">
    <property type="term" value="P:methylation"/>
    <property type="evidence" value="ECO:0007669"/>
    <property type="project" value="UniProtKB-KW"/>
</dbReference>
<dbReference type="InterPro" id="IPR029063">
    <property type="entry name" value="SAM-dependent_MTases_sf"/>
</dbReference>
<dbReference type="Proteomes" id="UP000292346">
    <property type="component" value="Unassembled WGS sequence"/>
</dbReference>
<keyword evidence="2" id="KW-0808">Transferase</keyword>
<dbReference type="OrthoDB" id="9805171at2"/>
<feature type="domain" description="Methyltransferase type 11" evidence="1">
    <location>
        <begin position="39"/>
        <end position="128"/>
    </location>
</feature>
<dbReference type="GO" id="GO:0008757">
    <property type="term" value="F:S-adenosylmethionine-dependent methyltransferase activity"/>
    <property type="evidence" value="ECO:0007669"/>
    <property type="project" value="InterPro"/>
</dbReference>
<dbReference type="Gene3D" id="3.40.50.150">
    <property type="entry name" value="Vaccinia Virus protein VP39"/>
    <property type="match status" value="1"/>
</dbReference>
<dbReference type="Pfam" id="PF08241">
    <property type="entry name" value="Methyltransf_11"/>
    <property type="match status" value="1"/>
</dbReference>
<dbReference type="AlphaFoldDB" id="A0A4R0HP62"/>
<dbReference type="EMBL" id="SJJZ01000001">
    <property type="protein sequence ID" value="TCC11052.1"/>
    <property type="molecule type" value="Genomic_DNA"/>
</dbReference>
<keyword evidence="2" id="KW-0489">Methyltransferase</keyword>
<reference evidence="2 3" key="1">
    <citation type="submission" date="2019-02" db="EMBL/GenBank/DDBJ databases">
        <title>Kribbella capetownensis sp. nov. and Kribbella speibonae sp. nov., isolated from soil.</title>
        <authorList>
            <person name="Curtis S.M."/>
            <person name="Norton I."/>
            <person name="Everest G.J."/>
            <person name="Meyers P.R."/>
        </authorList>
    </citation>
    <scope>NUCLEOTIDE SEQUENCE [LARGE SCALE GENOMIC DNA]</scope>
    <source>
        <strain evidence="2 3">KCTC 29219</strain>
    </source>
</reference>
<dbReference type="PANTHER" id="PTHR42912">
    <property type="entry name" value="METHYLTRANSFERASE"/>
    <property type="match status" value="1"/>
</dbReference>
<dbReference type="InterPro" id="IPR050508">
    <property type="entry name" value="Methyltransf_Superfamily"/>
</dbReference>
<organism evidence="2 3">
    <name type="scientific">Kribbella soli</name>
    <dbReference type="NCBI Taxonomy" id="1124743"/>
    <lineage>
        <taxon>Bacteria</taxon>
        <taxon>Bacillati</taxon>
        <taxon>Actinomycetota</taxon>
        <taxon>Actinomycetes</taxon>
        <taxon>Propionibacteriales</taxon>
        <taxon>Kribbellaceae</taxon>
        <taxon>Kribbella</taxon>
    </lineage>
</organism>
<gene>
    <name evidence="2" type="ORF">E0H45_07110</name>
</gene>
<keyword evidence="3" id="KW-1185">Reference proteome</keyword>
<dbReference type="InterPro" id="IPR013216">
    <property type="entry name" value="Methyltransf_11"/>
</dbReference>